<evidence type="ECO:0000313" key="3">
    <source>
        <dbReference type="Proteomes" id="UP001172102"/>
    </source>
</evidence>
<proteinExistence type="predicted"/>
<dbReference type="EMBL" id="JAUKUA010000002">
    <property type="protein sequence ID" value="KAK0726063.1"/>
    <property type="molecule type" value="Genomic_DNA"/>
</dbReference>
<sequence length="145" mass="16027">MAAELGLAAAGVVPLAAKVLHGCLDTYRLFSEAKELGSDSQSLIWKFRIQQTRLKIWGEEWGLLASSSHQSPRAAGDGDDDNPLVLETLLRISDILRDYKQLNQRYGLSLVSDDPQYRRPVGSAPSTRPLDRGWLLTRLLVLGSP</sequence>
<feature type="domain" description="Prion-inhibition and propagation HeLo" evidence="1">
    <location>
        <begin position="9"/>
        <end position="118"/>
    </location>
</feature>
<dbReference type="Gene3D" id="1.20.120.1020">
    <property type="entry name" value="Prion-inhibition and propagation, HeLo domain"/>
    <property type="match status" value="1"/>
</dbReference>
<dbReference type="AlphaFoldDB" id="A0AA40E883"/>
<organism evidence="2 3">
    <name type="scientific">Lasiosphaeris hirsuta</name>
    <dbReference type="NCBI Taxonomy" id="260670"/>
    <lineage>
        <taxon>Eukaryota</taxon>
        <taxon>Fungi</taxon>
        <taxon>Dikarya</taxon>
        <taxon>Ascomycota</taxon>
        <taxon>Pezizomycotina</taxon>
        <taxon>Sordariomycetes</taxon>
        <taxon>Sordariomycetidae</taxon>
        <taxon>Sordariales</taxon>
        <taxon>Lasiosphaeriaceae</taxon>
        <taxon>Lasiosphaeris</taxon>
    </lineage>
</organism>
<evidence type="ECO:0000313" key="2">
    <source>
        <dbReference type="EMBL" id="KAK0726063.1"/>
    </source>
</evidence>
<reference evidence="2" key="1">
    <citation type="submission" date="2023-06" db="EMBL/GenBank/DDBJ databases">
        <title>Genome-scale phylogeny and comparative genomics of the fungal order Sordariales.</title>
        <authorList>
            <consortium name="Lawrence Berkeley National Laboratory"/>
            <person name="Hensen N."/>
            <person name="Bonometti L."/>
            <person name="Westerberg I."/>
            <person name="Brannstrom I.O."/>
            <person name="Guillou S."/>
            <person name="Cros-Aarteil S."/>
            <person name="Calhoun S."/>
            <person name="Haridas S."/>
            <person name="Kuo A."/>
            <person name="Mondo S."/>
            <person name="Pangilinan J."/>
            <person name="Riley R."/>
            <person name="Labutti K."/>
            <person name="Andreopoulos B."/>
            <person name="Lipzen A."/>
            <person name="Chen C."/>
            <person name="Yanf M."/>
            <person name="Daum C."/>
            <person name="Ng V."/>
            <person name="Clum A."/>
            <person name="Steindorff A."/>
            <person name="Ohm R."/>
            <person name="Martin F."/>
            <person name="Silar P."/>
            <person name="Natvig D."/>
            <person name="Lalanne C."/>
            <person name="Gautier V."/>
            <person name="Ament-Velasquez S.L."/>
            <person name="Kruys A."/>
            <person name="Hutchinson M.I."/>
            <person name="Powell A.J."/>
            <person name="Barry K."/>
            <person name="Miller A.N."/>
            <person name="Grigoriev I.V."/>
            <person name="Debuchy R."/>
            <person name="Gladieux P."/>
            <person name="Thoren M.H."/>
            <person name="Johannesson H."/>
        </authorList>
    </citation>
    <scope>NUCLEOTIDE SEQUENCE</scope>
    <source>
        <strain evidence="2">SMH4607-1</strain>
    </source>
</reference>
<dbReference type="InterPro" id="IPR029498">
    <property type="entry name" value="HeLo_dom"/>
</dbReference>
<dbReference type="PANTHER" id="PTHR37542">
    <property type="entry name" value="HELO DOMAIN-CONTAINING PROTEIN-RELATED"/>
    <property type="match status" value="1"/>
</dbReference>
<dbReference type="PANTHER" id="PTHR37542:SF1">
    <property type="entry name" value="PRION-INHIBITION AND PROPAGATION HELO DOMAIN-CONTAINING PROTEIN"/>
    <property type="match status" value="1"/>
</dbReference>
<keyword evidence="2" id="KW-0034">Amyloid</keyword>
<dbReference type="Pfam" id="PF14479">
    <property type="entry name" value="HeLo"/>
    <property type="match status" value="1"/>
</dbReference>
<gene>
    <name evidence="2" type="ORF">B0H67DRAFT_146549</name>
</gene>
<keyword evidence="2" id="KW-0640">Prion</keyword>
<dbReference type="InterPro" id="IPR038305">
    <property type="entry name" value="HeLo_sf"/>
</dbReference>
<keyword evidence="3" id="KW-1185">Reference proteome</keyword>
<name>A0AA40E883_9PEZI</name>
<dbReference type="Proteomes" id="UP001172102">
    <property type="component" value="Unassembled WGS sequence"/>
</dbReference>
<accession>A0AA40E883</accession>
<comment type="caution">
    <text evidence="2">The sequence shown here is derived from an EMBL/GenBank/DDBJ whole genome shotgun (WGS) entry which is preliminary data.</text>
</comment>
<protein>
    <submittedName>
        <fullName evidence="2">Prion-inhibition and propagation, helo domain-containing protein</fullName>
    </submittedName>
</protein>
<evidence type="ECO:0000259" key="1">
    <source>
        <dbReference type="Pfam" id="PF14479"/>
    </source>
</evidence>